<gene>
    <name evidence="2" type="ORF">SPSC_05506</name>
</gene>
<feature type="compositionally biased region" description="Acidic residues" evidence="1">
    <location>
        <begin position="1026"/>
        <end position="1038"/>
    </location>
</feature>
<reference evidence="2" key="1">
    <citation type="submission" date="2014-06" db="EMBL/GenBank/DDBJ databases">
        <authorList>
            <person name="Ju J."/>
            <person name="Zhang J."/>
        </authorList>
    </citation>
    <scope>NUCLEOTIDE SEQUENCE</scope>
    <source>
        <strain evidence="2">SscI8</strain>
    </source>
</reference>
<dbReference type="AlphaFoldDB" id="A0A127ZJI0"/>
<evidence type="ECO:0000313" key="2">
    <source>
        <dbReference type="EMBL" id="CDU25613.1"/>
    </source>
</evidence>
<feature type="region of interest" description="Disordered" evidence="1">
    <location>
        <begin position="1015"/>
        <end position="1047"/>
    </location>
</feature>
<proteinExistence type="predicted"/>
<evidence type="ECO:0000256" key="1">
    <source>
        <dbReference type="SAM" id="MobiDB-lite"/>
    </source>
</evidence>
<dbReference type="PANTHER" id="PTHR33266:SF1">
    <property type="entry name" value="F-BOX DOMAIN-CONTAINING PROTEIN"/>
    <property type="match status" value="1"/>
</dbReference>
<accession>A0A127ZJI0</accession>
<sequence length="1047" mass="115198">MSHVSSNQPPNIHININEDAQHRINRHVIGLVANAPLSSAVTDPPIIANAYRTVIQNVARHADLPPFATFAEAIRNLSRLHSDLESQRQPPTTPLGHDSMNASTNAPQLIDALHVSPRTRLAKQSASKLARDVGKRWKSLSRRCADISSSTASGDQDDLELTVQDFFVTMATVLQTSSLLGSRFSNLDLLNHSHPALLKQAQEAVSNAAWHIHRSRLHLDPDEMAYYLLAVADLSIDQGQDPEASAQNARSDPSEEPLRLQLAQSFRRLYKGDAHLRFLRFAITVNMALFRDKPEGDRPYYRGTTIVQSSGTGKSRMLLQLGRSVPLLFVCIRPKDTTSARNGYPLGDKSIMDLALIHLASKPGSADLKAALLFAAWFDILASRLEDLDSPHAKFEYLVQLNNFGNAEHEEQRNHFFDAVAGRVRADLLFALAATASNASHSVIFQTHLNVPLRRLSDQISLMQPAISTTTTTTSTSATSATGADEPLVFVAIDECVSLPTPFLDSICRAWAFIGEWQHEQRQAAGQSPVACFWLVLLSTNSSATVLIRPQHEHTSLRDKAAVPLPTFVGVGFDVLRSELPPLTTASEVADLVHIQKYGRPLWISLAPSRFWPTAVAKLLGTSKFVRGVATTCFNVLASRLALEYMPTRGADQTTFGQQATFARDAVDRHMRILDGVDQDAVLRISSPSEPVLAVAASLVMMPTPIEARRDQHVPLQSAVNRYGSMLETLKTMCLVSADVDILRGMRGELLTRLLLMTAWDAVKLRDPTFATTEDLALKAQHLLQPVRLENILEALVTLDPPASAKVRDRISQICARVAAQDASAWVHYTHFDVLNVEVREISSQYLWYCWKRGVAIQMAHPQHGIDGIIPVFVGNLSSHLSTSDNGGHHDESVAISSMTYIAWEAKNKSRHNIKLAHDPKHAGPLLKDDENADQPSLTRRGLLTILADIGASDTPPAVKTIHRTDALQIWLQGFGLSYPCLDTLQIRQAVTELRAAVESRTDFDVYNRISDPMDLDAPARLDSGGGDEQETEGETVDTMDVSLSSD</sequence>
<protein>
    <submittedName>
        <fullName evidence="2">Uncharacterized protein</fullName>
    </submittedName>
</protein>
<dbReference type="PANTHER" id="PTHR33266">
    <property type="entry name" value="CHROMOSOME 15, WHOLE GENOME SHOTGUN SEQUENCE"/>
    <property type="match status" value="1"/>
</dbReference>
<name>A0A127ZJI0_9BASI</name>
<organism evidence="2">
    <name type="scientific">Sporisorium scitamineum</name>
    <dbReference type="NCBI Taxonomy" id="49012"/>
    <lineage>
        <taxon>Eukaryota</taxon>
        <taxon>Fungi</taxon>
        <taxon>Dikarya</taxon>
        <taxon>Basidiomycota</taxon>
        <taxon>Ustilaginomycotina</taxon>
        <taxon>Ustilaginomycetes</taxon>
        <taxon>Ustilaginales</taxon>
        <taxon>Ustilaginaceae</taxon>
        <taxon>Sporisorium</taxon>
    </lineage>
</organism>
<dbReference type="EMBL" id="LK056686">
    <property type="protein sequence ID" value="CDU25613.1"/>
    <property type="molecule type" value="Genomic_DNA"/>
</dbReference>
<dbReference type="OrthoDB" id="107110at2759"/>
<feature type="region of interest" description="Disordered" evidence="1">
    <location>
        <begin position="82"/>
        <end position="103"/>
    </location>
</feature>